<accession>A0AAY5ECT6</accession>
<dbReference type="InterPro" id="IPR036236">
    <property type="entry name" value="Znf_C2H2_sf"/>
</dbReference>
<feature type="domain" description="C2H2-type" evidence="11">
    <location>
        <begin position="127"/>
        <end position="149"/>
    </location>
</feature>
<dbReference type="GO" id="GO:0005634">
    <property type="term" value="C:nucleus"/>
    <property type="evidence" value="ECO:0007669"/>
    <property type="project" value="UniProtKB-SubCell"/>
</dbReference>
<evidence type="ECO:0000256" key="8">
    <source>
        <dbReference type="ARBA" id="ARBA00023163"/>
    </source>
</evidence>
<evidence type="ECO:0000256" key="3">
    <source>
        <dbReference type="ARBA" id="ARBA00022737"/>
    </source>
</evidence>
<dbReference type="FunFam" id="3.30.160.60:FF:000012">
    <property type="entry name" value="RB-associated KRAB zinc finger protein-like"/>
    <property type="match status" value="1"/>
</dbReference>
<evidence type="ECO:0000256" key="1">
    <source>
        <dbReference type="ARBA" id="ARBA00004123"/>
    </source>
</evidence>
<evidence type="ECO:0000256" key="5">
    <source>
        <dbReference type="ARBA" id="ARBA00022833"/>
    </source>
</evidence>
<dbReference type="GO" id="GO:0008270">
    <property type="term" value="F:zinc ion binding"/>
    <property type="evidence" value="ECO:0007669"/>
    <property type="project" value="UniProtKB-KW"/>
</dbReference>
<keyword evidence="9" id="KW-0539">Nucleus</keyword>
<keyword evidence="6" id="KW-0805">Transcription regulation</keyword>
<dbReference type="PANTHER" id="PTHR24381:SF390">
    <property type="entry name" value="ZINC FINGER PROTEIN 37 HOMOLOG"/>
    <property type="match status" value="1"/>
</dbReference>
<dbReference type="SUPFAM" id="SSF57667">
    <property type="entry name" value="beta-beta-alpha zinc fingers"/>
    <property type="match status" value="3"/>
</dbReference>
<feature type="domain" description="C2H2-type" evidence="11">
    <location>
        <begin position="230"/>
        <end position="257"/>
    </location>
</feature>
<dbReference type="Proteomes" id="UP000314983">
    <property type="component" value="Chromosome 10"/>
</dbReference>
<name>A0AAY5ECT6_ELEEL</name>
<keyword evidence="7" id="KW-0238">DNA-binding</keyword>
<feature type="domain" description="C2H2-type" evidence="11">
    <location>
        <begin position="41"/>
        <end position="68"/>
    </location>
</feature>
<feature type="domain" description="C2H2-type" evidence="11">
    <location>
        <begin position="86"/>
        <end position="113"/>
    </location>
</feature>
<reference evidence="12" key="3">
    <citation type="submission" date="2025-09" db="UniProtKB">
        <authorList>
            <consortium name="Ensembl"/>
        </authorList>
    </citation>
    <scope>IDENTIFICATION</scope>
</reference>
<dbReference type="PROSITE" id="PS00028">
    <property type="entry name" value="ZINC_FINGER_C2H2_1"/>
    <property type="match status" value="4"/>
</dbReference>
<evidence type="ECO:0000256" key="4">
    <source>
        <dbReference type="ARBA" id="ARBA00022771"/>
    </source>
</evidence>
<dbReference type="Pfam" id="PF00096">
    <property type="entry name" value="zf-C2H2"/>
    <property type="match status" value="2"/>
</dbReference>
<dbReference type="Pfam" id="PF13894">
    <property type="entry name" value="zf-C2H2_4"/>
    <property type="match status" value="1"/>
</dbReference>
<reference evidence="12 13" key="1">
    <citation type="submission" date="2020-05" db="EMBL/GenBank/DDBJ databases">
        <title>Electrophorus electricus (electric eel) genome, fEleEle1, primary haplotype.</title>
        <authorList>
            <person name="Myers G."/>
            <person name="Meyer A."/>
            <person name="Fedrigo O."/>
            <person name="Formenti G."/>
            <person name="Rhie A."/>
            <person name="Tracey A."/>
            <person name="Sims Y."/>
            <person name="Jarvis E.D."/>
        </authorList>
    </citation>
    <scope>NUCLEOTIDE SEQUENCE [LARGE SCALE GENOMIC DNA]</scope>
</reference>
<evidence type="ECO:0000313" key="13">
    <source>
        <dbReference type="Proteomes" id="UP000314983"/>
    </source>
</evidence>
<evidence type="ECO:0000256" key="10">
    <source>
        <dbReference type="PROSITE-ProRule" id="PRU00042"/>
    </source>
</evidence>
<evidence type="ECO:0000313" key="12">
    <source>
        <dbReference type="Ensembl" id="ENSEEEP00000054745.1"/>
    </source>
</evidence>
<evidence type="ECO:0000256" key="6">
    <source>
        <dbReference type="ARBA" id="ARBA00023015"/>
    </source>
</evidence>
<evidence type="ECO:0000256" key="9">
    <source>
        <dbReference type="ARBA" id="ARBA00023242"/>
    </source>
</evidence>
<keyword evidence="8" id="KW-0804">Transcription</keyword>
<comment type="subcellular location">
    <subcellularLocation>
        <location evidence="1">Nucleus</location>
    </subcellularLocation>
</comment>
<dbReference type="GO" id="GO:0000977">
    <property type="term" value="F:RNA polymerase II transcription regulatory region sequence-specific DNA binding"/>
    <property type="evidence" value="ECO:0007669"/>
    <property type="project" value="TreeGrafter"/>
</dbReference>
<reference evidence="12" key="2">
    <citation type="submission" date="2025-08" db="UniProtKB">
        <authorList>
            <consortium name="Ensembl"/>
        </authorList>
    </citation>
    <scope>IDENTIFICATION</scope>
</reference>
<dbReference type="Gene3D" id="3.30.160.60">
    <property type="entry name" value="Classic Zinc Finger"/>
    <property type="match status" value="3"/>
</dbReference>
<dbReference type="PROSITE" id="PS50157">
    <property type="entry name" value="ZINC_FINGER_C2H2_2"/>
    <property type="match status" value="4"/>
</dbReference>
<keyword evidence="5" id="KW-0862">Zinc</keyword>
<protein>
    <recommendedName>
        <fullName evidence="11">C2H2-type domain-containing protein</fullName>
    </recommendedName>
</protein>
<proteinExistence type="predicted"/>
<dbReference type="SMART" id="SM00355">
    <property type="entry name" value="ZnF_C2H2"/>
    <property type="match status" value="4"/>
</dbReference>
<sequence length="267" mass="30232">MPEAYLEHRREHTHDGPIVCLDTDSQWDDLLVSTDGGRRTLCCALCGRKFSSSRGFFTHQLKHRNQVIKRESVSDTGQSTVKQKVFECRDCGKMFASIGQCLNHQRSHKQASKSVFHQLAHLKKKSFQCPTCGRCYSRASALDAHRRCHEIKLVKSRGCETEKPHSVNEAPVKIEDTTDTTSAQLGGPQEKLFECLCGKAFRTLCGLGTHQRFSTNCSNVKVKMEVKRSFECTECGKTFVSSVALSCHQRWHKRRAQLDPGRKRGML</sequence>
<dbReference type="InterPro" id="IPR013087">
    <property type="entry name" value="Znf_C2H2_type"/>
</dbReference>
<evidence type="ECO:0000259" key="11">
    <source>
        <dbReference type="PROSITE" id="PS50157"/>
    </source>
</evidence>
<dbReference type="Ensembl" id="ENSEEET00000065522.1">
    <property type="protein sequence ID" value="ENSEEEP00000054745.1"/>
    <property type="gene ID" value="ENSEEEG00000028295.1"/>
</dbReference>
<dbReference type="PANTHER" id="PTHR24381">
    <property type="entry name" value="ZINC FINGER PROTEIN"/>
    <property type="match status" value="1"/>
</dbReference>
<keyword evidence="13" id="KW-1185">Reference proteome</keyword>
<keyword evidence="2" id="KW-0479">Metal-binding</keyword>
<keyword evidence="3" id="KW-0677">Repeat</keyword>
<keyword evidence="4 10" id="KW-0863">Zinc-finger</keyword>
<organism evidence="12 13">
    <name type="scientific">Electrophorus electricus</name>
    <name type="common">Electric eel</name>
    <name type="synonym">Gymnotus electricus</name>
    <dbReference type="NCBI Taxonomy" id="8005"/>
    <lineage>
        <taxon>Eukaryota</taxon>
        <taxon>Metazoa</taxon>
        <taxon>Chordata</taxon>
        <taxon>Craniata</taxon>
        <taxon>Vertebrata</taxon>
        <taxon>Euteleostomi</taxon>
        <taxon>Actinopterygii</taxon>
        <taxon>Neopterygii</taxon>
        <taxon>Teleostei</taxon>
        <taxon>Ostariophysi</taxon>
        <taxon>Gymnotiformes</taxon>
        <taxon>Gymnotoidei</taxon>
        <taxon>Gymnotidae</taxon>
        <taxon>Electrophorus</taxon>
    </lineage>
</organism>
<evidence type="ECO:0000256" key="7">
    <source>
        <dbReference type="ARBA" id="ARBA00023125"/>
    </source>
</evidence>
<dbReference type="GO" id="GO:0000981">
    <property type="term" value="F:DNA-binding transcription factor activity, RNA polymerase II-specific"/>
    <property type="evidence" value="ECO:0007669"/>
    <property type="project" value="TreeGrafter"/>
</dbReference>
<evidence type="ECO:0000256" key="2">
    <source>
        <dbReference type="ARBA" id="ARBA00022723"/>
    </source>
</evidence>
<dbReference type="AlphaFoldDB" id="A0AAY5ECT6"/>